<dbReference type="GO" id="GO:0050118">
    <property type="term" value="F:N-acetyldiaminopimelate deacetylase activity"/>
    <property type="evidence" value="ECO:0007669"/>
    <property type="project" value="UniProtKB-ARBA"/>
</dbReference>
<feature type="domain" description="Peptidase M20 dimerisation" evidence="3">
    <location>
        <begin position="198"/>
        <end position="290"/>
    </location>
</feature>
<dbReference type="InterPro" id="IPR036264">
    <property type="entry name" value="Bact_exopeptidase_dim_dom"/>
</dbReference>
<dbReference type="EMBL" id="QURB01000004">
    <property type="protein sequence ID" value="RFC54370.1"/>
    <property type="molecule type" value="Genomic_DNA"/>
</dbReference>
<dbReference type="FunFam" id="3.30.70.360:FF:000001">
    <property type="entry name" value="N-acetyldiaminopimelate deacetylase"/>
    <property type="match status" value="1"/>
</dbReference>
<dbReference type="OrthoDB" id="9776731at2"/>
<sequence length="395" mass="44116">MDKSIKNQVIAKSEELFEKVVAYRKHLHKNPELSYQEFETMKFISEQLTKIGIPHETGIADTGIMAMIKGDHHTKEQSCIGLRADIDALPIQEQNDVEYASQNEGVMHACGHDVHTSVLLGAAEILFSMRNELKDPVKLIFQPGEEKNPGGASLMIQAGCLQNPTVKEMYALHVFPDFNVGQVGTKEGLYMASCDEVYIDITGKSGHGATPHETIDSILVGAEIVTSLQQIVSRKCDPKIPCALNFGHFEAIGTTNVVPEKVHIKGTFRTMNEEWRAKALEQIIHQSERIAEAHGAKAEVNISKGYPFLENDIDLTRNFVSKANDWLGEENVHDLPIRLTAEDFSFYAQEIPTCFFRIGVRNEERGIIHGVHNSKFDIDHEALKTGMQMMVMSCL</sequence>
<dbReference type="GO" id="GO:0019877">
    <property type="term" value="P:diaminopimelate biosynthetic process"/>
    <property type="evidence" value="ECO:0007669"/>
    <property type="project" value="UniProtKB-ARBA"/>
</dbReference>
<dbReference type="AlphaFoldDB" id="A0A3E1EXT1"/>
<dbReference type="InterPro" id="IPR017439">
    <property type="entry name" value="Amidohydrolase"/>
</dbReference>
<gene>
    <name evidence="4" type="ORF">DXU93_08050</name>
</gene>
<dbReference type="PANTHER" id="PTHR11014">
    <property type="entry name" value="PEPTIDASE M20 FAMILY MEMBER"/>
    <property type="match status" value="1"/>
</dbReference>
<dbReference type="CDD" id="cd03886">
    <property type="entry name" value="M20_Acy1"/>
    <property type="match status" value="1"/>
</dbReference>
<feature type="binding site" evidence="2">
    <location>
        <position position="110"/>
    </location>
    <ligand>
        <name>Mn(2+)</name>
        <dbReference type="ChEBI" id="CHEBI:29035"/>
        <label>2</label>
    </ligand>
</feature>
<dbReference type="Pfam" id="PF07687">
    <property type="entry name" value="M20_dimer"/>
    <property type="match status" value="1"/>
</dbReference>
<evidence type="ECO:0000256" key="1">
    <source>
        <dbReference type="ARBA" id="ARBA00022801"/>
    </source>
</evidence>
<dbReference type="GO" id="GO:0046872">
    <property type="term" value="F:metal ion binding"/>
    <property type="evidence" value="ECO:0007669"/>
    <property type="project" value="UniProtKB-KW"/>
</dbReference>
<dbReference type="PIRSF" id="PIRSF005962">
    <property type="entry name" value="Pept_M20D_amidohydro"/>
    <property type="match status" value="1"/>
</dbReference>
<feature type="binding site" evidence="2">
    <location>
        <position position="372"/>
    </location>
    <ligand>
        <name>Mn(2+)</name>
        <dbReference type="ChEBI" id="CHEBI:29035"/>
        <label>2</label>
    </ligand>
</feature>
<keyword evidence="2" id="KW-0464">Manganese</keyword>
<proteinExistence type="predicted"/>
<evidence type="ECO:0000313" key="4">
    <source>
        <dbReference type="EMBL" id="RFC54370.1"/>
    </source>
</evidence>
<comment type="cofactor">
    <cofactor evidence="2">
        <name>Mn(2+)</name>
        <dbReference type="ChEBI" id="CHEBI:29035"/>
    </cofactor>
    <text evidence="2">The Mn(2+) ion enhances activity.</text>
</comment>
<evidence type="ECO:0000256" key="2">
    <source>
        <dbReference type="PIRSR" id="PIRSR005962-1"/>
    </source>
</evidence>
<dbReference type="NCBIfam" id="TIGR01891">
    <property type="entry name" value="amidohydrolases"/>
    <property type="match status" value="1"/>
</dbReference>
<reference evidence="4 5" key="1">
    <citation type="submission" date="2018-08" db="EMBL/GenBank/DDBJ databases">
        <title>The draft genome squence of Brumimicrobium sp. N62.</title>
        <authorList>
            <person name="Du Z.-J."/>
            <person name="Luo H.-R."/>
        </authorList>
    </citation>
    <scope>NUCLEOTIDE SEQUENCE [LARGE SCALE GENOMIC DNA]</scope>
    <source>
        <strain evidence="4 5">N62</strain>
    </source>
</reference>
<comment type="caution">
    <text evidence="4">The sequence shown here is derived from an EMBL/GenBank/DDBJ whole genome shotgun (WGS) entry which is preliminary data.</text>
</comment>
<dbReference type="SUPFAM" id="SSF55031">
    <property type="entry name" value="Bacterial exopeptidase dimerisation domain"/>
    <property type="match status" value="1"/>
</dbReference>
<accession>A0A3E1EXT1</accession>
<protein>
    <submittedName>
        <fullName evidence="4">Amidohydrolase</fullName>
    </submittedName>
</protein>
<dbReference type="Proteomes" id="UP000257127">
    <property type="component" value="Unassembled WGS sequence"/>
</dbReference>
<dbReference type="SUPFAM" id="SSF53187">
    <property type="entry name" value="Zn-dependent exopeptidases"/>
    <property type="match status" value="1"/>
</dbReference>
<organism evidence="4 5">
    <name type="scientific">Brumimicrobium aurantiacum</name>
    <dbReference type="NCBI Taxonomy" id="1737063"/>
    <lineage>
        <taxon>Bacteria</taxon>
        <taxon>Pseudomonadati</taxon>
        <taxon>Bacteroidota</taxon>
        <taxon>Flavobacteriia</taxon>
        <taxon>Flavobacteriales</taxon>
        <taxon>Crocinitomicaceae</taxon>
        <taxon>Brumimicrobium</taxon>
    </lineage>
</organism>
<keyword evidence="5" id="KW-1185">Reference proteome</keyword>
<feature type="binding site" evidence="2">
    <location>
        <position position="112"/>
    </location>
    <ligand>
        <name>Mn(2+)</name>
        <dbReference type="ChEBI" id="CHEBI:29035"/>
        <label>2</label>
    </ligand>
</feature>
<feature type="binding site" evidence="2">
    <location>
        <position position="173"/>
    </location>
    <ligand>
        <name>Mn(2+)</name>
        <dbReference type="ChEBI" id="CHEBI:29035"/>
        <label>1</label>
    </ligand>
</feature>
<dbReference type="Pfam" id="PF01546">
    <property type="entry name" value="Peptidase_M20"/>
    <property type="match status" value="1"/>
</dbReference>
<name>A0A3E1EXT1_9FLAO</name>
<dbReference type="InterPro" id="IPR002933">
    <property type="entry name" value="Peptidase_M20"/>
</dbReference>
<evidence type="ECO:0000313" key="5">
    <source>
        <dbReference type="Proteomes" id="UP000257127"/>
    </source>
</evidence>
<keyword evidence="2" id="KW-0479">Metal-binding</keyword>
<dbReference type="InterPro" id="IPR011650">
    <property type="entry name" value="Peptidase_M20_dimer"/>
</dbReference>
<feature type="binding site" evidence="2">
    <location>
        <position position="146"/>
    </location>
    <ligand>
        <name>Mn(2+)</name>
        <dbReference type="ChEBI" id="CHEBI:29035"/>
        <label>2</label>
    </ligand>
</feature>
<dbReference type="RefSeq" id="WP_116880771.1">
    <property type="nucleotide sequence ID" value="NZ_QURB01000004.1"/>
</dbReference>
<dbReference type="Gene3D" id="3.40.630.10">
    <property type="entry name" value="Zn peptidases"/>
    <property type="match status" value="1"/>
</dbReference>
<evidence type="ECO:0000259" key="3">
    <source>
        <dbReference type="Pfam" id="PF07687"/>
    </source>
</evidence>
<dbReference type="Gene3D" id="3.30.70.360">
    <property type="match status" value="1"/>
</dbReference>
<keyword evidence="1 4" id="KW-0378">Hydrolase</keyword>
<dbReference type="PANTHER" id="PTHR11014:SF63">
    <property type="entry name" value="METALLOPEPTIDASE, PUTATIVE (AFU_ORTHOLOGUE AFUA_6G09600)-RELATED"/>
    <property type="match status" value="1"/>
</dbReference>